<dbReference type="AlphaFoldDB" id="A0A5B8LZK2"/>
<evidence type="ECO:0000256" key="1">
    <source>
        <dbReference type="SAM" id="Phobius"/>
    </source>
</evidence>
<dbReference type="EMBL" id="CP042305">
    <property type="protein sequence ID" value="QDZ13496.1"/>
    <property type="molecule type" value="Genomic_DNA"/>
</dbReference>
<organism evidence="2 3">
    <name type="scientific">Humibacter ginsenosidimutans</name>
    <dbReference type="NCBI Taxonomy" id="2599293"/>
    <lineage>
        <taxon>Bacteria</taxon>
        <taxon>Bacillati</taxon>
        <taxon>Actinomycetota</taxon>
        <taxon>Actinomycetes</taxon>
        <taxon>Micrococcales</taxon>
        <taxon>Microbacteriaceae</taxon>
        <taxon>Humibacter</taxon>
    </lineage>
</organism>
<name>A0A5B8LZK2_9MICO</name>
<keyword evidence="1" id="KW-0472">Membrane</keyword>
<keyword evidence="3" id="KW-1185">Reference proteome</keyword>
<feature type="transmembrane region" description="Helical" evidence="1">
    <location>
        <begin position="12"/>
        <end position="31"/>
    </location>
</feature>
<dbReference type="RefSeq" id="WP_146317471.1">
    <property type="nucleotide sequence ID" value="NZ_CP042305.1"/>
</dbReference>
<reference evidence="2 3" key="1">
    <citation type="submission" date="2019-07" db="EMBL/GenBank/DDBJ databases">
        <title>Full genome sequence of Humibacter sp. WJ7-1.</title>
        <authorList>
            <person name="Im W.-T."/>
        </authorList>
    </citation>
    <scope>NUCLEOTIDE SEQUENCE [LARGE SCALE GENOMIC DNA]</scope>
    <source>
        <strain evidence="2 3">WJ7-1</strain>
    </source>
</reference>
<dbReference type="OrthoDB" id="4981041at2"/>
<accession>A0A5B8LZK2</accession>
<proteinExistence type="predicted"/>
<keyword evidence="1" id="KW-0812">Transmembrane</keyword>
<gene>
    <name evidence="2" type="ORF">FPZ11_00560</name>
</gene>
<dbReference type="Proteomes" id="UP000320216">
    <property type="component" value="Chromosome"/>
</dbReference>
<protein>
    <submittedName>
        <fullName evidence="2">Uncharacterized protein</fullName>
    </submittedName>
</protein>
<sequence length="203" mass="21631">MIRTLRKPLWRWEPAPYLLLIVLAAVTVSISPNGAPVAYWTLLTLTVVVAAIAVTLLVVSLVRGRSNPDSAGMLSGIDDLELVPLDAGSAPATPVADTNRHRAALESVAARAVGIPTAVLVPDATRWLGLRIRIAVHLVVPGKVYHVGFLPEQATVAYTAGLRALAARRRFVSPPVRSFATEPPYKLELDLGALSAVLEQRAA</sequence>
<evidence type="ECO:0000313" key="3">
    <source>
        <dbReference type="Proteomes" id="UP000320216"/>
    </source>
</evidence>
<evidence type="ECO:0000313" key="2">
    <source>
        <dbReference type="EMBL" id="QDZ13496.1"/>
    </source>
</evidence>
<keyword evidence="1" id="KW-1133">Transmembrane helix</keyword>
<feature type="transmembrane region" description="Helical" evidence="1">
    <location>
        <begin position="37"/>
        <end position="62"/>
    </location>
</feature>
<dbReference type="KEGG" id="huw:FPZ11_00560"/>